<dbReference type="AlphaFoldDB" id="A0A916VF71"/>
<protein>
    <submittedName>
        <fullName evidence="5">GntR family transcriptional regulator</fullName>
    </submittedName>
</protein>
<dbReference type="InterPro" id="IPR008920">
    <property type="entry name" value="TF_FadR/GntR_C"/>
</dbReference>
<organism evidence="5 6">
    <name type="scientific">Insulibacter thermoxylanivorax</name>
    <dbReference type="NCBI Taxonomy" id="2749268"/>
    <lineage>
        <taxon>Bacteria</taxon>
        <taxon>Bacillati</taxon>
        <taxon>Bacillota</taxon>
        <taxon>Bacilli</taxon>
        <taxon>Bacillales</taxon>
        <taxon>Paenibacillaceae</taxon>
        <taxon>Insulibacter</taxon>
    </lineage>
</organism>
<dbReference type="InterPro" id="IPR036390">
    <property type="entry name" value="WH_DNA-bd_sf"/>
</dbReference>
<proteinExistence type="predicted"/>
<keyword evidence="1" id="KW-0805">Transcription regulation</keyword>
<dbReference type="RefSeq" id="WP_200965361.1">
    <property type="nucleotide sequence ID" value="NZ_BMAQ01000003.1"/>
</dbReference>
<dbReference type="PANTHER" id="PTHR43537:SF5">
    <property type="entry name" value="UXU OPERON TRANSCRIPTIONAL REGULATOR"/>
    <property type="match status" value="1"/>
</dbReference>
<dbReference type="SMART" id="SM00895">
    <property type="entry name" value="FCD"/>
    <property type="match status" value="1"/>
</dbReference>
<keyword evidence="6" id="KW-1185">Reference proteome</keyword>
<dbReference type="Pfam" id="PF00392">
    <property type="entry name" value="GntR"/>
    <property type="match status" value="1"/>
</dbReference>
<evidence type="ECO:0000256" key="1">
    <source>
        <dbReference type="ARBA" id="ARBA00023015"/>
    </source>
</evidence>
<dbReference type="InterPro" id="IPR011711">
    <property type="entry name" value="GntR_C"/>
</dbReference>
<evidence type="ECO:0000256" key="2">
    <source>
        <dbReference type="ARBA" id="ARBA00023125"/>
    </source>
</evidence>
<evidence type="ECO:0000259" key="4">
    <source>
        <dbReference type="PROSITE" id="PS50949"/>
    </source>
</evidence>
<dbReference type="Gene3D" id="1.10.10.10">
    <property type="entry name" value="Winged helix-like DNA-binding domain superfamily/Winged helix DNA-binding domain"/>
    <property type="match status" value="1"/>
</dbReference>
<dbReference type="InterPro" id="IPR036388">
    <property type="entry name" value="WH-like_DNA-bd_sf"/>
</dbReference>
<evidence type="ECO:0000313" key="5">
    <source>
        <dbReference type="EMBL" id="GFR37056.1"/>
    </source>
</evidence>
<dbReference type="PROSITE" id="PS50949">
    <property type="entry name" value="HTH_GNTR"/>
    <property type="match status" value="1"/>
</dbReference>
<dbReference type="GO" id="GO:0003700">
    <property type="term" value="F:DNA-binding transcription factor activity"/>
    <property type="evidence" value="ECO:0007669"/>
    <property type="project" value="InterPro"/>
</dbReference>
<dbReference type="CDD" id="cd07377">
    <property type="entry name" value="WHTH_GntR"/>
    <property type="match status" value="1"/>
</dbReference>
<dbReference type="PRINTS" id="PR00035">
    <property type="entry name" value="HTHGNTR"/>
</dbReference>
<comment type="caution">
    <text evidence="5">The sequence shown here is derived from an EMBL/GenBank/DDBJ whole genome shotgun (WGS) entry which is preliminary data.</text>
</comment>
<gene>
    <name evidence="5" type="ORF">PRECH8_03520</name>
</gene>
<dbReference type="SMART" id="SM00345">
    <property type="entry name" value="HTH_GNTR"/>
    <property type="match status" value="1"/>
</dbReference>
<dbReference type="SUPFAM" id="SSF48008">
    <property type="entry name" value="GntR ligand-binding domain-like"/>
    <property type="match status" value="1"/>
</dbReference>
<dbReference type="PANTHER" id="PTHR43537">
    <property type="entry name" value="TRANSCRIPTIONAL REGULATOR, GNTR FAMILY"/>
    <property type="match status" value="1"/>
</dbReference>
<evidence type="ECO:0000313" key="6">
    <source>
        <dbReference type="Proteomes" id="UP000654993"/>
    </source>
</evidence>
<dbReference type="SUPFAM" id="SSF46785">
    <property type="entry name" value="Winged helix' DNA-binding domain"/>
    <property type="match status" value="1"/>
</dbReference>
<keyword evidence="3" id="KW-0804">Transcription</keyword>
<keyword evidence="2" id="KW-0238">DNA-binding</keyword>
<reference evidence="5" key="2">
    <citation type="journal article" date="2021" name="Data Brief">
        <title>Draft genome sequence data of the facultative, thermophilic, xylanolytic bacterium Paenibacillus sp. strain DA-C8.</title>
        <authorList>
            <person name="Chhe C."/>
            <person name="Uke A."/>
            <person name="Baramee S."/>
            <person name="Ungkulpasvich U."/>
            <person name="Tachaapaikoon C."/>
            <person name="Pason P."/>
            <person name="Waeonukul R."/>
            <person name="Ratanakhanokchai K."/>
            <person name="Kosugi A."/>
        </authorList>
    </citation>
    <scope>NUCLEOTIDE SEQUENCE</scope>
    <source>
        <strain evidence="5">DA-C8</strain>
    </source>
</reference>
<dbReference type="EMBL" id="BMAQ01000003">
    <property type="protein sequence ID" value="GFR37056.1"/>
    <property type="molecule type" value="Genomic_DNA"/>
</dbReference>
<accession>A0A916VF71</accession>
<dbReference type="InterPro" id="IPR000524">
    <property type="entry name" value="Tscrpt_reg_HTH_GntR"/>
</dbReference>
<name>A0A916VF71_9BACL</name>
<feature type="domain" description="HTH gntR-type" evidence="4">
    <location>
        <begin position="9"/>
        <end position="76"/>
    </location>
</feature>
<dbReference type="Pfam" id="PF07729">
    <property type="entry name" value="FCD"/>
    <property type="match status" value="1"/>
</dbReference>
<sequence>MPAKPFARQTLSAQVYEHLREEIVFMQRKPGEMISENEIAEQLQVSRTPIREALRLLANERLIEIIPQVGSRVSLISVRKIEEAWFIREQLEVGAFVRAARMWDLFLARQYEEPLLQLIEQQRDAAFAGEHEKLLKLDEEFHKTIISITKNETLIDVIEQMRAHVNRARLLTLKEKTKSGLVVAEHEDILQAIKKRDAQQTGALLENHLQWLHLELPELQKQYPDWFTD</sequence>
<dbReference type="Gene3D" id="1.20.120.530">
    <property type="entry name" value="GntR ligand-binding domain-like"/>
    <property type="match status" value="1"/>
</dbReference>
<dbReference type="Proteomes" id="UP000654993">
    <property type="component" value="Unassembled WGS sequence"/>
</dbReference>
<evidence type="ECO:0000256" key="3">
    <source>
        <dbReference type="ARBA" id="ARBA00023163"/>
    </source>
</evidence>
<dbReference type="GO" id="GO:0003677">
    <property type="term" value="F:DNA binding"/>
    <property type="evidence" value="ECO:0007669"/>
    <property type="project" value="UniProtKB-KW"/>
</dbReference>
<reference evidence="5" key="1">
    <citation type="submission" date="2020-08" db="EMBL/GenBank/DDBJ databases">
        <authorList>
            <person name="Uke A."/>
            <person name="Chhe C."/>
            <person name="Baramee S."/>
            <person name="Kosugi A."/>
        </authorList>
    </citation>
    <scope>NUCLEOTIDE SEQUENCE</scope>
    <source>
        <strain evidence="5">DA-C8</strain>
    </source>
</reference>